<organism evidence="1 2">
    <name type="scientific">Roseburia yibonii</name>
    <dbReference type="NCBI Taxonomy" id="2763063"/>
    <lineage>
        <taxon>Bacteria</taxon>
        <taxon>Bacillati</taxon>
        <taxon>Bacillota</taxon>
        <taxon>Clostridia</taxon>
        <taxon>Lachnospirales</taxon>
        <taxon>Lachnospiraceae</taxon>
        <taxon>Roseburia</taxon>
    </lineage>
</organism>
<proteinExistence type="predicted"/>
<dbReference type="Proteomes" id="UP000621540">
    <property type="component" value="Unassembled WGS sequence"/>
</dbReference>
<dbReference type="EMBL" id="JACOQH010000008">
    <property type="protein sequence ID" value="MBC5754538.1"/>
    <property type="molecule type" value="Genomic_DNA"/>
</dbReference>
<sequence length="215" mass="23841">MEHKMNRTGDKLVTWTATGEPNWSYIPSAGKSSKTKEQFVSEIKNLAQKAAKTENKAESDAISRQVLTLRAEYLSDVAPNRKLLYQQAKTVMQKGKEKKGNKPIGELTLLDFLQESKGKGNLAEKLTPLGGGGVLNQPILSTGGYGADISYQGTLVLSNTGVGWGYGLTPKEQEKSQEFYAVYWREYRAVKAENKEAQAVLPDYLETRQTFDQKA</sequence>
<comment type="caution">
    <text evidence="1">The sequence shown here is derived from an EMBL/GenBank/DDBJ whole genome shotgun (WGS) entry which is preliminary data.</text>
</comment>
<protein>
    <submittedName>
        <fullName evidence="1">Uncharacterized protein</fullName>
    </submittedName>
</protein>
<name>A0ABR7IC60_9FIRM</name>
<evidence type="ECO:0000313" key="1">
    <source>
        <dbReference type="EMBL" id="MBC5754538.1"/>
    </source>
</evidence>
<evidence type="ECO:0000313" key="2">
    <source>
        <dbReference type="Proteomes" id="UP000621540"/>
    </source>
</evidence>
<accession>A0ABR7IC60</accession>
<gene>
    <name evidence="1" type="ORF">H8Z76_11025</name>
</gene>
<keyword evidence="2" id="KW-1185">Reference proteome</keyword>
<reference evidence="1 2" key="1">
    <citation type="submission" date="2020-08" db="EMBL/GenBank/DDBJ databases">
        <title>Genome public.</title>
        <authorList>
            <person name="Liu C."/>
            <person name="Sun Q."/>
        </authorList>
    </citation>
    <scope>NUCLEOTIDE SEQUENCE [LARGE SCALE GENOMIC DNA]</scope>
    <source>
        <strain evidence="1 2">BX0805</strain>
    </source>
</reference>